<organism evidence="1 2">
    <name type="scientific">Opisthorchis viverrini</name>
    <name type="common">Southeast Asian liver fluke</name>
    <dbReference type="NCBI Taxonomy" id="6198"/>
    <lineage>
        <taxon>Eukaryota</taxon>
        <taxon>Metazoa</taxon>
        <taxon>Spiralia</taxon>
        <taxon>Lophotrochozoa</taxon>
        <taxon>Platyhelminthes</taxon>
        <taxon>Trematoda</taxon>
        <taxon>Digenea</taxon>
        <taxon>Opisthorchiida</taxon>
        <taxon>Opisthorchiata</taxon>
        <taxon>Opisthorchiidae</taxon>
        <taxon>Opisthorchis</taxon>
    </lineage>
</organism>
<dbReference type="EMBL" id="KL596962">
    <property type="protein sequence ID" value="KER21502.1"/>
    <property type="molecule type" value="Genomic_DNA"/>
</dbReference>
<name>A0A074Z7E4_OPIVI</name>
<dbReference type="GeneID" id="20324359"/>
<dbReference type="KEGG" id="ovi:T265_10191"/>
<dbReference type="Proteomes" id="UP000054324">
    <property type="component" value="Unassembled WGS sequence"/>
</dbReference>
<proteinExistence type="predicted"/>
<evidence type="ECO:0000313" key="2">
    <source>
        <dbReference type="Proteomes" id="UP000054324"/>
    </source>
</evidence>
<dbReference type="RefSeq" id="XP_009174753.1">
    <property type="nucleotide sequence ID" value="XM_009176489.1"/>
</dbReference>
<accession>A0A074Z7E4</accession>
<dbReference type="OrthoDB" id="10500860at2759"/>
<keyword evidence="2" id="KW-1185">Reference proteome</keyword>
<sequence>MMKCKLSGSEQIEQSRLGGLIWLRRELTDRKARGSNPIPANRLFGQPDSISTFEHPLGSMAHGHRKGATAKRLITVNYQTSR</sequence>
<gene>
    <name evidence="1" type="ORF">T265_10191</name>
</gene>
<reference evidence="1 2" key="1">
    <citation type="submission" date="2013-11" db="EMBL/GenBank/DDBJ databases">
        <title>Opisthorchis viverrini - life in the bile duct.</title>
        <authorList>
            <person name="Young N.D."/>
            <person name="Nagarajan N."/>
            <person name="Lin S.J."/>
            <person name="Korhonen P.K."/>
            <person name="Jex A.R."/>
            <person name="Hall R.S."/>
            <person name="Safavi-Hemami H."/>
            <person name="Kaewkong W."/>
            <person name="Bertrand D."/>
            <person name="Gao S."/>
            <person name="Seet Q."/>
            <person name="Wongkham S."/>
            <person name="Teh B.T."/>
            <person name="Wongkham C."/>
            <person name="Intapan P.M."/>
            <person name="Maleewong W."/>
            <person name="Yang X."/>
            <person name="Hu M."/>
            <person name="Wang Z."/>
            <person name="Hofmann A."/>
            <person name="Sternberg P.W."/>
            <person name="Tan P."/>
            <person name="Wang J."/>
            <person name="Gasser R.B."/>
        </authorList>
    </citation>
    <scope>NUCLEOTIDE SEQUENCE [LARGE SCALE GENOMIC DNA]</scope>
</reference>
<dbReference type="CTD" id="20324359"/>
<evidence type="ECO:0000313" key="1">
    <source>
        <dbReference type="EMBL" id="KER21502.1"/>
    </source>
</evidence>
<dbReference type="AlphaFoldDB" id="A0A074Z7E4"/>
<protein>
    <submittedName>
        <fullName evidence="1">Uncharacterized protein</fullName>
    </submittedName>
</protein>